<dbReference type="PRINTS" id="PR00081">
    <property type="entry name" value="GDHRDH"/>
</dbReference>
<comment type="caution">
    <text evidence="2">The sequence shown here is derived from an EMBL/GenBank/DDBJ whole genome shotgun (WGS) entry which is preliminary data.</text>
</comment>
<dbReference type="EMBL" id="AKGD01000002">
    <property type="protein sequence ID" value="EIT69378.1"/>
    <property type="molecule type" value="Genomic_DNA"/>
</dbReference>
<proteinExistence type="inferred from homology"/>
<dbReference type="AlphaFoldDB" id="I8T6L5"/>
<dbReference type="PRINTS" id="PR00080">
    <property type="entry name" value="SDRFAMILY"/>
</dbReference>
<evidence type="ECO:0000256" key="1">
    <source>
        <dbReference type="ARBA" id="ARBA00006484"/>
    </source>
</evidence>
<evidence type="ECO:0000313" key="2">
    <source>
        <dbReference type="EMBL" id="EIT69378.1"/>
    </source>
</evidence>
<accession>I8T6L5</accession>
<dbReference type="Pfam" id="PF13561">
    <property type="entry name" value="adh_short_C2"/>
    <property type="match status" value="1"/>
</dbReference>
<reference evidence="2 3" key="1">
    <citation type="journal article" date="2012" name="J. Bacteriol.">
        <title>Genome Sequence of n-Alkane-Degrading Hydrocarboniphaga effusa Strain AP103T (ATCC BAA-332T).</title>
        <authorList>
            <person name="Chang H.K."/>
            <person name="Zylstra G.J."/>
            <person name="Chae J.C."/>
        </authorList>
    </citation>
    <scope>NUCLEOTIDE SEQUENCE [LARGE SCALE GENOMIC DNA]</scope>
    <source>
        <strain evidence="2 3">AP103</strain>
    </source>
</reference>
<dbReference type="Proteomes" id="UP000003704">
    <property type="component" value="Unassembled WGS sequence"/>
</dbReference>
<protein>
    <recommendedName>
        <fullName evidence="4">Short chain dehydrogenase</fullName>
    </recommendedName>
</protein>
<dbReference type="SUPFAM" id="SSF51735">
    <property type="entry name" value="NAD(P)-binding Rossmann-fold domains"/>
    <property type="match status" value="1"/>
</dbReference>
<evidence type="ECO:0008006" key="4">
    <source>
        <dbReference type="Google" id="ProtNLM"/>
    </source>
</evidence>
<keyword evidence="3" id="KW-1185">Reference proteome</keyword>
<dbReference type="CDD" id="cd05233">
    <property type="entry name" value="SDR_c"/>
    <property type="match status" value="1"/>
</dbReference>
<dbReference type="InterPro" id="IPR020904">
    <property type="entry name" value="Sc_DH/Rdtase_CS"/>
</dbReference>
<dbReference type="STRING" id="1172194.WQQ_29600"/>
<gene>
    <name evidence="2" type="ORF">WQQ_29600</name>
</gene>
<dbReference type="FunFam" id="3.40.50.720:FF:000084">
    <property type="entry name" value="Short-chain dehydrogenase reductase"/>
    <property type="match status" value="1"/>
</dbReference>
<sequence>MATRPSILITGAAGDIGRATALRFAGKGYRVAVCDVRESAANETTETIRAAGGLADAYAADVGDSASVAELFERLKRDYGRLDAAFNNAGRGGGRTPLDESDDALWDDCIRVNLTGTYYCMKQEIKLMLAQGGGVIVNNSSLWGLHGGPSATYTASKHGIVGLTKSAALSYAGKNIRINAVCPGLIDGGLGLKVLSQAPEFVSGVVGRVPMGRPGTVDDVASAVAYLCSDEAAYITGHSMAIDGGCGSV</sequence>
<dbReference type="InterPro" id="IPR036291">
    <property type="entry name" value="NAD(P)-bd_dom_sf"/>
</dbReference>
<evidence type="ECO:0000313" key="3">
    <source>
        <dbReference type="Proteomes" id="UP000003704"/>
    </source>
</evidence>
<dbReference type="GO" id="GO:0016616">
    <property type="term" value="F:oxidoreductase activity, acting on the CH-OH group of donors, NAD or NADP as acceptor"/>
    <property type="evidence" value="ECO:0007669"/>
    <property type="project" value="TreeGrafter"/>
</dbReference>
<dbReference type="PANTHER" id="PTHR42760">
    <property type="entry name" value="SHORT-CHAIN DEHYDROGENASES/REDUCTASES FAMILY MEMBER"/>
    <property type="match status" value="1"/>
</dbReference>
<dbReference type="OrthoDB" id="7064009at2"/>
<dbReference type="Gene3D" id="3.40.50.720">
    <property type="entry name" value="NAD(P)-binding Rossmann-like Domain"/>
    <property type="match status" value="1"/>
</dbReference>
<dbReference type="RefSeq" id="WP_007185901.1">
    <property type="nucleotide sequence ID" value="NZ_AKGD01000002.1"/>
</dbReference>
<dbReference type="PROSITE" id="PS00061">
    <property type="entry name" value="ADH_SHORT"/>
    <property type="match status" value="1"/>
</dbReference>
<organism evidence="2 3">
    <name type="scientific">Hydrocarboniphaga effusa AP103</name>
    <dbReference type="NCBI Taxonomy" id="1172194"/>
    <lineage>
        <taxon>Bacteria</taxon>
        <taxon>Pseudomonadati</taxon>
        <taxon>Pseudomonadota</taxon>
        <taxon>Gammaproteobacteria</taxon>
        <taxon>Nevskiales</taxon>
        <taxon>Nevskiaceae</taxon>
        <taxon>Hydrocarboniphaga</taxon>
    </lineage>
</organism>
<name>I8T6L5_9GAMM</name>
<dbReference type="InterPro" id="IPR002347">
    <property type="entry name" value="SDR_fam"/>
</dbReference>
<comment type="similarity">
    <text evidence="1">Belongs to the short-chain dehydrogenases/reductases (SDR) family.</text>
</comment>